<dbReference type="InterPro" id="IPR016181">
    <property type="entry name" value="Acyl_CoA_acyltransferase"/>
</dbReference>
<dbReference type="PANTHER" id="PTHR39322">
    <property type="entry name" value="ACYL-HOMOSERINE-LACTONE SYNTHASE"/>
    <property type="match status" value="1"/>
</dbReference>
<protein>
    <submittedName>
        <fullName evidence="6">Uncharacterized protein</fullName>
    </submittedName>
</protein>
<dbReference type="Proteomes" id="UP000284605">
    <property type="component" value="Unassembled WGS sequence"/>
</dbReference>
<gene>
    <name evidence="6" type="ORF">D3874_21590</name>
</gene>
<sequence>MRMIPTTEPHLLADVFPHLCNGPVPRGPAIFESSRSCIAPESRGREELGRIWGELTCAMLEYSMLREADAITAVMETRMVKTMCDVDWAPTILGETVVLRGAPIVGISAPVDTRALANLRRQRQVPDPVLAIRFESAALAA</sequence>
<keyword evidence="3" id="KW-0949">S-adenosyl-L-methionine</keyword>
<dbReference type="EMBL" id="QYUK01000011">
    <property type="protein sequence ID" value="RJF89242.1"/>
    <property type="molecule type" value="Genomic_DNA"/>
</dbReference>
<dbReference type="InterPro" id="IPR001690">
    <property type="entry name" value="Autoind_synthase"/>
</dbReference>
<dbReference type="SUPFAM" id="SSF55729">
    <property type="entry name" value="Acyl-CoA N-acyltransferases (Nat)"/>
    <property type="match status" value="1"/>
</dbReference>
<dbReference type="GO" id="GO:0007165">
    <property type="term" value="P:signal transduction"/>
    <property type="evidence" value="ECO:0007669"/>
    <property type="project" value="TreeGrafter"/>
</dbReference>
<evidence type="ECO:0000256" key="4">
    <source>
        <dbReference type="ARBA" id="ARBA00022929"/>
    </source>
</evidence>
<dbReference type="PROSITE" id="PS51187">
    <property type="entry name" value="AUTOINDUCER_SYNTH_2"/>
    <property type="match status" value="1"/>
</dbReference>
<dbReference type="Gene3D" id="3.40.630.30">
    <property type="match status" value="1"/>
</dbReference>
<evidence type="ECO:0000313" key="6">
    <source>
        <dbReference type="EMBL" id="RJF89242.1"/>
    </source>
</evidence>
<evidence type="ECO:0000256" key="2">
    <source>
        <dbReference type="ARBA" id="ARBA00022679"/>
    </source>
</evidence>
<evidence type="ECO:0000313" key="7">
    <source>
        <dbReference type="Proteomes" id="UP000284605"/>
    </source>
</evidence>
<keyword evidence="7" id="KW-1185">Reference proteome</keyword>
<evidence type="ECO:0000256" key="1">
    <source>
        <dbReference type="ARBA" id="ARBA00022654"/>
    </source>
</evidence>
<accession>A0A418WGZ8</accession>
<evidence type="ECO:0000256" key="5">
    <source>
        <dbReference type="PROSITE-ProRule" id="PRU00533"/>
    </source>
</evidence>
<reference evidence="6 7" key="1">
    <citation type="submission" date="2018-09" db="EMBL/GenBank/DDBJ databases">
        <authorList>
            <person name="Zhu H."/>
        </authorList>
    </citation>
    <scope>NUCLEOTIDE SEQUENCE [LARGE SCALE GENOMIC DNA]</scope>
    <source>
        <strain evidence="6 7">K1W22B-8</strain>
    </source>
</reference>
<keyword evidence="4 5" id="KW-0071">Autoinducer synthesis</keyword>
<name>A0A418WGZ8_9PROT</name>
<comment type="similarity">
    <text evidence="5">Belongs to the autoinducer synthase family.</text>
</comment>
<dbReference type="Pfam" id="PF00765">
    <property type="entry name" value="Autoind_synth"/>
    <property type="match status" value="1"/>
</dbReference>
<dbReference type="AlphaFoldDB" id="A0A418WGZ8"/>
<dbReference type="PANTHER" id="PTHR39322:SF1">
    <property type="entry name" value="ISOVALERYL-HOMOSERINE LACTONE SYNTHASE"/>
    <property type="match status" value="1"/>
</dbReference>
<dbReference type="GO" id="GO:0016740">
    <property type="term" value="F:transferase activity"/>
    <property type="evidence" value="ECO:0007669"/>
    <property type="project" value="UniProtKB-KW"/>
</dbReference>
<evidence type="ECO:0000256" key="3">
    <source>
        <dbReference type="ARBA" id="ARBA00022691"/>
    </source>
</evidence>
<organism evidence="6 7">
    <name type="scientific">Oleomonas cavernae</name>
    <dbReference type="NCBI Taxonomy" id="2320859"/>
    <lineage>
        <taxon>Bacteria</taxon>
        <taxon>Pseudomonadati</taxon>
        <taxon>Pseudomonadota</taxon>
        <taxon>Alphaproteobacteria</taxon>
        <taxon>Acetobacterales</taxon>
        <taxon>Acetobacteraceae</taxon>
        <taxon>Oleomonas</taxon>
    </lineage>
</organism>
<keyword evidence="2" id="KW-0808">Transferase</keyword>
<dbReference type="GO" id="GO:0009372">
    <property type="term" value="P:quorum sensing"/>
    <property type="evidence" value="ECO:0007669"/>
    <property type="project" value="UniProtKB-UniRule"/>
</dbReference>
<keyword evidence="1 5" id="KW-0673">Quorum sensing</keyword>
<comment type="caution">
    <text evidence="6">The sequence shown here is derived from an EMBL/GenBank/DDBJ whole genome shotgun (WGS) entry which is preliminary data.</text>
</comment>
<proteinExistence type="inferred from homology"/>